<evidence type="ECO:0000313" key="3">
    <source>
        <dbReference type="Proteomes" id="UP000747110"/>
    </source>
</evidence>
<gene>
    <name evidence="2" type="ORF">Vretifemale_930</name>
</gene>
<proteinExistence type="predicted"/>
<feature type="region of interest" description="Disordered" evidence="1">
    <location>
        <begin position="19"/>
        <end position="69"/>
    </location>
</feature>
<comment type="caution">
    <text evidence="2">The sequence shown here is derived from an EMBL/GenBank/DDBJ whole genome shotgun (WGS) entry which is preliminary data.</text>
</comment>
<dbReference type="AlphaFoldDB" id="A0A8J4FGM9"/>
<feature type="compositionally biased region" description="Low complexity" evidence="1">
    <location>
        <begin position="31"/>
        <end position="45"/>
    </location>
</feature>
<protein>
    <submittedName>
        <fullName evidence="2">Uncharacterized protein</fullName>
    </submittedName>
</protein>
<dbReference type="EMBL" id="BNCP01000002">
    <property type="protein sequence ID" value="GIL70090.1"/>
    <property type="molecule type" value="Genomic_DNA"/>
</dbReference>
<name>A0A8J4FGM9_9CHLO</name>
<keyword evidence="3" id="KW-1185">Reference proteome</keyword>
<reference evidence="2" key="1">
    <citation type="journal article" date="2021" name="Proc. Natl. Acad. Sci. U.S.A.">
        <title>Three genomes in the algal genus Volvox reveal the fate of a haploid sex-determining region after a transition to homothallism.</title>
        <authorList>
            <person name="Yamamoto K."/>
            <person name="Hamaji T."/>
            <person name="Kawai-Toyooka H."/>
            <person name="Matsuzaki R."/>
            <person name="Takahashi F."/>
            <person name="Nishimura Y."/>
            <person name="Kawachi M."/>
            <person name="Noguchi H."/>
            <person name="Minakuchi Y."/>
            <person name="Umen J.G."/>
            <person name="Toyoda A."/>
            <person name="Nozaki H."/>
        </authorList>
    </citation>
    <scope>NUCLEOTIDE SEQUENCE</scope>
    <source>
        <strain evidence="2">NIES-3786</strain>
    </source>
</reference>
<accession>A0A8J4FGM9</accession>
<evidence type="ECO:0000313" key="2">
    <source>
        <dbReference type="EMBL" id="GIL70090.1"/>
    </source>
</evidence>
<organism evidence="2 3">
    <name type="scientific">Volvox reticuliferus</name>
    <dbReference type="NCBI Taxonomy" id="1737510"/>
    <lineage>
        <taxon>Eukaryota</taxon>
        <taxon>Viridiplantae</taxon>
        <taxon>Chlorophyta</taxon>
        <taxon>core chlorophytes</taxon>
        <taxon>Chlorophyceae</taxon>
        <taxon>CS clade</taxon>
        <taxon>Chlamydomonadales</taxon>
        <taxon>Volvocaceae</taxon>
        <taxon>Volvox</taxon>
    </lineage>
</organism>
<sequence>MTHESPLLPASASIRLLLPFLHSGGGGGNDGSAAPAGKLPKALKGYDTGNPSPSGAHKPFPGGVSDDPTDFTVTLRPANPHQCRVLNVRLTPSVPSALSTPPPLP</sequence>
<evidence type="ECO:0000256" key="1">
    <source>
        <dbReference type="SAM" id="MobiDB-lite"/>
    </source>
</evidence>
<dbReference type="Proteomes" id="UP000747110">
    <property type="component" value="Unassembled WGS sequence"/>
</dbReference>